<comment type="subcellular location">
    <subcellularLocation>
        <location evidence="2">Nucleus</location>
    </subcellularLocation>
</comment>
<dbReference type="GO" id="GO:0016787">
    <property type="term" value="F:hydrolase activity"/>
    <property type="evidence" value="ECO:0007669"/>
    <property type="project" value="UniProtKB-KW"/>
</dbReference>
<dbReference type="AlphaFoldDB" id="A0A9D5D3A5"/>
<dbReference type="GO" id="GO:0046872">
    <property type="term" value="F:metal ion binding"/>
    <property type="evidence" value="ECO:0007669"/>
    <property type="project" value="UniProtKB-KW"/>
</dbReference>
<comment type="caution">
    <text evidence="10">The sequence shown here is derived from an EMBL/GenBank/DDBJ whole genome shotgun (WGS) entry which is preliminary data.</text>
</comment>
<evidence type="ECO:0000313" key="10">
    <source>
        <dbReference type="EMBL" id="KAJ0983849.1"/>
    </source>
</evidence>
<feature type="compositionally biased region" description="Low complexity" evidence="8">
    <location>
        <begin position="35"/>
        <end position="44"/>
    </location>
</feature>
<evidence type="ECO:0000259" key="9">
    <source>
        <dbReference type="Pfam" id="PF13359"/>
    </source>
</evidence>
<accession>A0A9D5D3A5</accession>
<evidence type="ECO:0000256" key="8">
    <source>
        <dbReference type="SAM" id="MobiDB-lite"/>
    </source>
</evidence>
<protein>
    <recommendedName>
        <fullName evidence="9">DDE Tnp4 domain-containing protein</fullName>
    </recommendedName>
</protein>
<evidence type="ECO:0000256" key="1">
    <source>
        <dbReference type="ARBA" id="ARBA00001968"/>
    </source>
</evidence>
<organism evidence="10 11">
    <name type="scientific">Dioscorea zingiberensis</name>
    <dbReference type="NCBI Taxonomy" id="325984"/>
    <lineage>
        <taxon>Eukaryota</taxon>
        <taxon>Viridiplantae</taxon>
        <taxon>Streptophyta</taxon>
        <taxon>Embryophyta</taxon>
        <taxon>Tracheophyta</taxon>
        <taxon>Spermatophyta</taxon>
        <taxon>Magnoliopsida</taxon>
        <taxon>Liliopsida</taxon>
        <taxon>Dioscoreales</taxon>
        <taxon>Dioscoreaceae</taxon>
        <taxon>Dioscorea</taxon>
    </lineage>
</organism>
<evidence type="ECO:0000256" key="3">
    <source>
        <dbReference type="ARBA" id="ARBA00006958"/>
    </source>
</evidence>
<gene>
    <name evidence="10" type="ORF">J5N97_002205</name>
</gene>
<sequence length="389" mass="42449">MEPRVSAAIVASLVSQALLLLLLFSPSIPLLLLSSSSSSSSRPLQSRKRKRIYGEDDQDPDDNVVVPRSGPDHFRVCFGMSSSTFEWLSGLLEPLLDCREPEGALPRLPPRTRLAVALSRLASGCPYSELARRFSVPESTARFSARRLYRVLCTNFRFWLAFPSFPDLQSVSSSFQSLPLGLPDCCGAIISARFDIHSGASVAAQIVADSSSRILSIAAGFKAEKSDYQVLQCSSLYKDMAAGRLLNSTQYLVGDGNYPLLPWLMVPYEDPTRGTCEEDFNAAHRLMLRPALRTVASLRNWGVLACLREEGDAKMAVACIGTCAILHNVLLMREDYTALSDESRDFSPASGSLGDDASSVVSEKRALVMRSMLSVKARMQSASSNLVCS</sequence>
<dbReference type="InterPro" id="IPR027806">
    <property type="entry name" value="HARBI1_dom"/>
</dbReference>
<dbReference type="EMBL" id="JAGGNH010000001">
    <property type="protein sequence ID" value="KAJ0983849.1"/>
    <property type="molecule type" value="Genomic_DNA"/>
</dbReference>
<dbReference type="PANTHER" id="PTHR22930:SF190">
    <property type="entry name" value="OS06G0164500 PROTEIN"/>
    <property type="match status" value="1"/>
</dbReference>
<dbReference type="Pfam" id="PF13359">
    <property type="entry name" value="DDE_Tnp_4"/>
    <property type="match status" value="1"/>
</dbReference>
<dbReference type="OrthoDB" id="2668416at2759"/>
<keyword evidence="4" id="KW-0540">Nuclease</keyword>
<evidence type="ECO:0000256" key="2">
    <source>
        <dbReference type="ARBA" id="ARBA00004123"/>
    </source>
</evidence>
<feature type="domain" description="DDE Tnp4" evidence="9">
    <location>
        <begin position="197"/>
        <end position="328"/>
    </location>
</feature>
<reference evidence="10" key="2">
    <citation type="journal article" date="2022" name="Hortic Res">
        <title>The genome of Dioscorea zingiberensis sheds light on the biosynthesis, origin and evolution of the medicinally important diosgenin saponins.</title>
        <authorList>
            <person name="Li Y."/>
            <person name="Tan C."/>
            <person name="Li Z."/>
            <person name="Guo J."/>
            <person name="Li S."/>
            <person name="Chen X."/>
            <person name="Wang C."/>
            <person name="Dai X."/>
            <person name="Yang H."/>
            <person name="Song W."/>
            <person name="Hou L."/>
            <person name="Xu J."/>
            <person name="Tong Z."/>
            <person name="Xu A."/>
            <person name="Yuan X."/>
            <person name="Wang W."/>
            <person name="Yang Q."/>
            <person name="Chen L."/>
            <person name="Sun Z."/>
            <person name="Wang K."/>
            <person name="Pan B."/>
            <person name="Chen J."/>
            <person name="Bao Y."/>
            <person name="Liu F."/>
            <person name="Qi X."/>
            <person name="Gang D.R."/>
            <person name="Wen J."/>
            <person name="Li J."/>
        </authorList>
    </citation>
    <scope>NUCLEOTIDE SEQUENCE</scope>
    <source>
        <strain evidence="10">Dzin_1.0</strain>
    </source>
</reference>
<evidence type="ECO:0000256" key="6">
    <source>
        <dbReference type="ARBA" id="ARBA00022801"/>
    </source>
</evidence>
<evidence type="ECO:0000256" key="4">
    <source>
        <dbReference type="ARBA" id="ARBA00022722"/>
    </source>
</evidence>
<comment type="similarity">
    <text evidence="3">Belongs to the HARBI1 family.</text>
</comment>
<dbReference type="Proteomes" id="UP001085076">
    <property type="component" value="Miscellaneous, Linkage group lg01"/>
</dbReference>
<keyword evidence="6" id="KW-0378">Hydrolase</keyword>
<dbReference type="GO" id="GO:0005634">
    <property type="term" value="C:nucleus"/>
    <property type="evidence" value="ECO:0007669"/>
    <property type="project" value="UniProtKB-SubCell"/>
</dbReference>
<dbReference type="PANTHER" id="PTHR22930">
    <property type="match status" value="1"/>
</dbReference>
<evidence type="ECO:0000256" key="5">
    <source>
        <dbReference type="ARBA" id="ARBA00022723"/>
    </source>
</evidence>
<evidence type="ECO:0000256" key="7">
    <source>
        <dbReference type="ARBA" id="ARBA00023242"/>
    </source>
</evidence>
<dbReference type="InterPro" id="IPR045249">
    <property type="entry name" value="HARBI1-like"/>
</dbReference>
<dbReference type="GO" id="GO:0004518">
    <property type="term" value="F:nuclease activity"/>
    <property type="evidence" value="ECO:0007669"/>
    <property type="project" value="UniProtKB-KW"/>
</dbReference>
<evidence type="ECO:0000313" key="11">
    <source>
        <dbReference type="Proteomes" id="UP001085076"/>
    </source>
</evidence>
<name>A0A9D5D3A5_9LILI</name>
<keyword evidence="7" id="KW-0539">Nucleus</keyword>
<reference evidence="10" key="1">
    <citation type="submission" date="2021-03" db="EMBL/GenBank/DDBJ databases">
        <authorList>
            <person name="Li Z."/>
            <person name="Yang C."/>
        </authorList>
    </citation>
    <scope>NUCLEOTIDE SEQUENCE</scope>
    <source>
        <strain evidence="10">Dzin_1.0</strain>
        <tissue evidence="10">Leaf</tissue>
    </source>
</reference>
<keyword evidence="11" id="KW-1185">Reference proteome</keyword>
<proteinExistence type="inferred from homology"/>
<comment type="cofactor">
    <cofactor evidence="1">
        <name>a divalent metal cation</name>
        <dbReference type="ChEBI" id="CHEBI:60240"/>
    </cofactor>
</comment>
<keyword evidence="5" id="KW-0479">Metal-binding</keyword>
<feature type="region of interest" description="Disordered" evidence="8">
    <location>
        <begin position="35"/>
        <end position="65"/>
    </location>
</feature>